<dbReference type="Proteomes" id="UP001156882">
    <property type="component" value="Unassembled WGS sequence"/>
</dbReference>
<comment type="caution">
    <text evidence="2">The sequence shown here is derived from an EMBL/GenBank/DDBJ whole genome shotgun (WGS) entry which is preliminary data.</text>
</comment>
<feature type="signal peptide" evidence="1">
    <location>
        <begin position="1"/>
        <end position="22"/>
    </location>
</feature>
<organism evidence="2 3">
    <name type="scientific">Labrys miyagiensis</name>
    <dbReference type="NCBI Taxonomy" id="346912"/>
    <lineage>
        <taxon>Bacteria</taxon>
        <taxon>Pseudomonadati</taxon>
        <taxon>Pseudomonadota</taxon>
        <taxon>Alphaproteobacteria</taxon>
        <taxon>Hyphomicrobiales</taxon>
        <taxon>Xanthobacteraceae</taxon>
        <taxon>Labrys</taxon>
    </lineage>
</organism>
<evidence type="ECO:0000313" key="3">
    <source>
        <dbReference type="Proteomes" id="UP001156882"/>
    </source>
</evidence>
<accession>A0ABQ6CFA0</accession>
<gene>
    <name evidence="2" type="ORF">GCM10007874_16170</name>
</gene>
<evidence type="ECO:0000313" key="2">
    <source>
        <dbReference type="EMBL" id="GLS18600.1"/>
    </source>
</evidence>
<feature type="chain" id="PRO_5046456625" evidence="1">
    <location>
        <begin position="23"/>
        <end position="108"/>
    </location>
</feature>
<dbReference type="EMBL" id="BSPC01000014">
    <property type="protein sequence ID" value="GLS18600.1"/>
    <property type="molecule type" value="Genomic_DNA"/>
</dbReference>
<keyword evidence="1" id="KW-0732">Signal</keyword>
<dbReference type="RefSeq" id="WP_284311469.1">
    <property type="nucleotide sequence ID" value="NZ_BSPC01000014.1"/>
</dbReference>
<reference evidence="3" key="1">
    <citation type="journal article" date="2019" name="Int. J. Syst. Evol. Microbiol.">
        <title>The Global Catalogue of Microorganisms (GCM) 10K type strain sequencing project: providing services to taxonomists for standard genome sequencing and annotation.</title>
        <authorList>
            <consortium name="The Broad Institute Genomics Platform"/>
            <consortium name="The Broad Institute Genome Sequencing Center for Infectious Disease"/>
            <person name="Wu L."/>
            <person name="Ma J."/>
        </authorList>
    </citation>
    <scope>NUCLEOTIDE SEQUENCE [LARGE SCALE GENOMIC DNA]</scope>
    <source>
        <strain evidence="3">NBRC 101365</strain>
    </source>
</reference>
<sequence length="108" mass="10952">MPLRLTILVLLLAAAPIGSAAAAVFLDQPSDAEATAAYRAIPAVAQGNAQSQHETATIKSCKAATGAPGVICSTSVKKTPTASAEVVTIHFARGPDSAWVATLEQRAP</sequence>
<evidence type="ECO:0000256" key="1">
    <source>
        <dbReference type="SAM" id="SignalP"/>
    </source>
</evidence>
<keyword evidence="3" id="KW-1185">Reference proteome</keyword>
<protein>
    <submittedName>
        <fullName evidence="2">Uncharacterized protein</fullName>
    </submittedName>
</protein>
<proteinExistence type="predicted"/>
<name>A0ABQ6CFA0_9HYPH</name>